<proteinExistence type="predicted"/>
<sequence>MGSYYISEKQAALLLSRLTGLNINIEDMDEYSNLGITPAYIKFKPKDKALYPGDKFQLVQPSIVSEVGFSNLTDIDTQSAMHILPFPISDCRSVNSSVGISFVVFAADSDRRLVEISDSHYERVYAPQEVRLAARNILHASSPLSIPAISHTCGETWEIERSHEYDALTACIISPFANSNSVHVDKRHRTDASDDSKDKDPPCMKLVIAGMLQLIRETLGDSYNKTKINDELRKLMPQTTYRGMSKKSIDVAFSAASRAKENAELEAGIQPKRPQKHTK</sequence>
<dbReference type="AlphaFoldDB" id="A0A266LSS8"/>
<evidence type="ECO:0000256" key="1">
    <source>
        <dbReference type="SAM" id="MobiDB-lite"/>
    </source>
</evidence>
<evidence type="ECO:0000313" key="2">
    <source>
        <dbReference type="EMBL" id="OZY41083.1"/>
    </source>
</evidence>
<dbReference type="RefSeq" id="WP_141232425.1">
    <property type="nucleotide sequence ID" value="NZ_NQKL01000010.1"/>
</dbReference>
<name>A0A266LSS8_PSEFR</name>
<comment type="caution">
    <text evidence="2">The sequence shown here is derived from an EMBL/GenBank/DDBJ whole genome shotgun (WGS) entry which is preliminary data.</text>
</comment>
<dbReference type="Proteomes" id="UP000216113">
    <property type="component" value="Unassembled WGS sequence"/>
</dbReference>
<protein>
    <submittedName>
        <fullName evidence="2">Uncharacterized protein</fullName>
    </submittedName>
</protein>
<feature type="region of interest" description="Disordered" evidence="1">
    <location>
        <begin position="260"/>
        <end position="279"/>
    </location>
</feature>
<organism evidence="2 3">
    <name type="scientific">Pseudomonas fragi</name>
    <dbReference type="NCBI Taxonomy" id="296"/>
    <lineage>
        <taxon>Bacteria</taxon>
        <taxon>Pseudomonadati</taxon>
        <taxon>Pseudomonadota</taxon>
        <taxon>Gammaproteobacteria</taxon>
        <taxon>Pseudomonadales</taxon>
        <taxon>Pseudomonadaceae</taxon>
        <taxon>Pseudomonas</taxon>
    </lineage>
</organism>
<accession>A0A266LSS8</accession>
<dbReference type="EMBL" id="NQKL01000010">
    <property type="protein sequence ID" value="OZY41083.1"/>
    <property type="molecule type" value="Genomic_DNA"/>
</dbReference>
<reference evidence="2 3" key="1">
    <citation type="submission" date="2017-08" db="EMBL/GenBank/DDBJ databases">
        <title>Genomic and metabolic characterisation of spoilage-associated Pseudomonas species.</title>
        <authorList>
            <person name="Stanborough T."/>
            <person name="Fegan N."/>
            <person name="Powell S.M."/>
            <person name="Singh T."/>
            <person name="Tamplin M.L."/>
            <person name="Chandry P.S."/>
        </authorList>
    </citation>
    <scope>NUCLEOTIDE SEQUENCE [LARGE SCALE GENOMIC DNA]</scope>
    <source>
        <strain evidence="2 3">F1820</strain>
    </source>
</reference>
<evidence type="ECO:0000313" key="3">
    <source>
        <dbReference type="Proteomes" id="UP000216113"/>
    </source>
</evidence>
<gene>
    <name evidence="2" type="ORF">CJF43_14410</name>
</gene>